<reference evidence="2 3" key="1">
    <citation type="submission" date="2016-06" db="EMBL/GenBank/DDBJ databases">
        <authorList>
            <person name="Kjaerup R.B."/>
            <person name="Dalgaard T.S."/>
            <person name="Juul-Madsen H.R."/>
        </authorList>
    </citation>
    <scope>NUCLEOTIDE SEQUENCE [LARGE SCALE GENOMIC DNA]</scope>
    <source>
        <strain evidence="2 3">DSM 45577</strain>
    </source>
</reference>
<dbReference type="STRING" id="683228.GA0070617_0727"/>
<protein>
    <recommendedName>
        <fullName evidence="4">DUF624 domain-containing protein</fullName>
    </recommendedName>
</protein>
<evidence type="ECO:0000256" key="1">
    <source>
        <dbReference type="SAM" id="Phobius"/>
    </source>
</evidence>
<keyword evidence="1" id="KW-0472">Membrane</keyword>
<dbReference type="EMBL" id="FMIA01000002">
    <property type="protein sequence ID" value="SCL47938.1"/>
    <property type="molecule type" value="Genomic_DNA"/>
</dbReference>
<feature type="transmembrane region" description="Helical" evidence="1">
    <location>
        <begin position="52"/>
        <end position="73"/>
    </location>
</feature>
<feature type="transmembrane region" description="Helical" evidence="1">
    <location>
        <begin position="169"/>
        <end position="191"/>
    </location>
</feature>
<accession>A0A1C6U207</accession>
<dbReference type="AlphaFoldDB" id="A0A1C6U207"/>
<gene>
    <name evidence="2" type="ORF">GA0070617_0727</name>
</gene>
<dbReference type="OrthoDB" id="4211860at2"/>
<feature type="transmembrane region" description="Helical" evidence="1">
    <location>
        <begin position="93"/>
        <end position="116"/>
    </location>
</feature>
<organism evidence="2 3">
    <name type="scientific">Micromonospora yangpuensis</name>
    <dbReference type="NCBI Taxonomy" id="683228"/>
    <lineage>
        <taxon>Bacteria</taxon>
        <taxon>Bacillati</taxon>
        <taxon>Actinomycetota</taxon>
        <taxon>Actinomycetes</taxon>
        <taxon>Micromonosporales</taxon>
        <taxon>Micromonosporaceae</taxon>
        <taxon>Micromonospora</taxon>
    </lineage>
</organism>
<keyword evidence="1" id="KW-0812">Transmembrane</keyword>
<dbReference type="RefSeq" id="WP_091433887.1">
    <property type="nucleotide sequence ID" value="NZ_BMMJ01000006.1"/>
</dbReference>
<keyword evidence="3" id="KW-1185">Reference proteome</keyword>
<proteinExistence type="predicted"/>
<evidence type="ECO:0008006" key="4">
    <source>
        <dbReference type="Google" id="ProtNLM"/>
    </source>
</evidence>
<feature type="transmembrane region" description="Helical" evidence="1">
    <location>
        <begin position="197"/>
        <end position="214"/>
    </location>
</feature>
<dbReference type="Proteomes" id="UP000198937">
    <property type="component" value="Unassembled WGS sequence"/>
</dbReference>
<evidence type="ECO:0000313" key="3">
    <source>
        <dbReference type="Proteomes" id="UP000198937"/>
    </source>
</evidence>
<feature type="transmembrane region" description="Helical" evidence="1">
    <location>
        <begin position="17"/>
        <end position="40"/>
    </location>
</feature>
<evidence type="ECO:0000313" key="2">
    <source>
        <dbReference type="EMBL" id="SCL47938.1"/>
    </source>
</evidence>
<sequence length="227" mass="24152">MTAEAGQRFGTGPLARAAALVHTLLVVEVLLLVGTLPGLLPLVLLGHDASNLPLLAACLVPAGPALAAALFTLRHQRLDLTELRPAALFRRGYRVNLLPVLRIWVPMLVWLAVIGVNLANLRAAGVPSWWAVLLVIVALAVTLVGANALLVTALFRFRTRDVLRLAGYFLTRTPSVPVGTLVLLAAAAGITAVFSEAVLVLLGAPFVLAFLRIGEPMIDKIQKEFTT</sequence>
<keyword evidence="1" id="KW-1133">Transmembrane helix</keyword>
<feature type="transmembrane region" description="Helical" evidence="1">
    <location>
        <begin position="128"/>
        <end position="157"/>
    </location>
</feature>
<name>A0A1C6U207_9ACTN</name>